<feature type="signal peptide" evidence="1">
    <location>
        <begin position="1"/>
        <end position="19"/>
    </location>
</feature>
<name>A0A1W1VR46_DESTI</name>
<accession>A0A1W1VR46</accession>
<dbReference type="RefSeq" id="WP_084054260.1">
    <property type="nucleotide sequence ID" value="NZ_FWWT01000022.1"/>
</dbReference>
<evidence type="ECO:0000313" key="2">
    <source>
        <dbReference type="EMBL" id="SMB95743.1"/>
    </source>
</evidence>
<proteinExistence type="predicted"/>
<evidence type="ECO:0000313" key="3">
    <source>
        <dbReference type="Proteomes" id="UP000192731"/>
    </source>
</evidence>
<dbReference type="AlphaFoldDB" id="A0A1W1VR46"/>
<feature type="chain" id="PRO_5039375139" description="Lipoprotein" evidence="1">
    <location>
        <begin position="20"/>
        <end position="137"/>
    </location>
</feature>
<evidence type="ECO:0000256" key="1">
    <source>
        <dbReference type="SAM" id="SignalP"/>
    </source>
</evidence>
<dbReference type="EMBL" id="FWWT01000022">
    <property type="protein sequence ID" value="SMB95743.1"/>
    <property type="molecule type" value="Genomic_DNA"/>
</dbReference>
<keyword evidence="1" id="KW-0732">Signal</keyword>
<keyword evidence="3" id="KW-1185">Reference proteome</keyword>
<dbReference type="OrthoDB" id="9918051at2"/>
<reference evidence="2 3" key="1">
    <citation type="submission" date="2017-04" db="EMBL/GenBank/DDBJ databases">
        <authorList>
            <person name="Afonso C.L."/>
            <person name="Miller P.J."/>
            <person name="Scott M.A."/>
            <person name="Spackman E."/>
            <person name="Goraichik I."/>
            <person name="Dimitrov K.M."/>
            <person name="Suarez D.L."/>
            <person name="Swayne D.E."/>
        </authorList>
    </citation>
    <scope>NUCLEOTIDE SEQUENCE [LARGE SCALE GENOMIC DNA]</scope>
    <source>
        <strain evidence="2 3">DSM 11270</strain>
    </source>
</reference>
<organism evidence="2 3">
    <name type="scientific">Desulfonispora thiosulfatigenes DSM 11270</name>
    <dbReference type="NCBI Taxonomy" id="656914"/>
    <lineage>
        <taxon>Bacteria</taxon>
        <taxon>Bacillati</taxon>
        <taxon>Bacillota</taxon>
        <taxon>Clostridia</taxon>
        <taxon>Eubacteriales</taxon>
        <taxon>Peptococcaceae</taxon>
        <taxon>Desulfonispora</taxon>
    </lineage>
</organism>
<gene>
    <name evidence="2" type="ORF">SAMN00017405_0473</name>
</gene>
<evidence type="ECO:0008006" key="4">
    <source>
        <dbReference type="Google" id="ProtNLM"/>
    </source>
</evidence>
<dbReference type="PROSITE" id="PS51257">
    <property type="entry name" value="PROKAR_LIPOPROTEIN"/>
    <property type="match status" value="1"/>
</dbReference>
<protein>
    <recommendedName>
        <fullName evidence="4">Lipoprotein</fullName>
    </recommendedName>
</protein>
<sequence>MRKKILLLILVMITNFSLGCDDSKIIKRDVVPKIVNNIVSDTNVAIKEKDVKKAREIWSKVSEYGVKANQHGDEKLSETLTFLASTYVKLIKYCETDDENILKGFKKDFSKGLLKLKELEPGIKLKTGSDACFCIVN</sequence>
<dbReference type="Proteomes" id="UP000192731">
    <property type="component" value="Unassembled WGS sequence"/>
</dbReference>